<dbReference type="Proteomes" id="UP000636800">
    <property type="component" value="Unassembled WGS sequence"/>
</dbReference>
<dbReference type="InterPro" id="IPR036707">
    <property type="entry name" value="MinE_sf"/>
</dbReference>
<dbReference type="InterPro" id="IPR005527">
    <property type="entry name" value="MinE"/>
</dbReference>
<reference evidence="4 5" key="1">
    <citation type="journal article" date="2020" name="Nat. Food">
        <title>A phased Vanilla planifolia genome enables genetic improvement of flavour and production.</title>
        <authorList>
            <person name="Hasing T."/>
            <person name="Tang H."/>
            <person name="Brym M."/>
            <person name="Khazi F."/>
            <person name="Huang T."/>
            <person name="Chambers A.H."/>
        </authorList>
    </citation>
    <scope>NUCLEOTIDE SEQUENCE [LARGE SCALE GENOMIC DNA]</scope>
    <source>
        <tissue evidence="3">Leaf</tissue>
    </source>
</reference>
<evidence type="ECO:0000313" key="4">
    <source>
        <dbReference type="Proteomes" id="UP000636800"/>
    </source>
</evidence>
<organism evidence="3 4">
    <name type="scientific">Vanilla planifolia</name>
    <name type="common">Vanilla</name>
    <dbReference type="NCBI Taxonomy" id="51239"/>
    <lineage>
        <taxon>Eukaryota</taxon>
        <taxon>Viridiplantae</taxon>
        <taxon>Streptophyta</taxon>
        <taxon>Embryophyta</taxon>
        <taxon>Tracheophyta</taxon>
        <taxon>Spermatophyta</taxon>
        <taxon>Magnoliopsida</taxon>
        <taxon>Liliopsida</taxon>
        <taxon>Asparagales</taxon>
        <taxon>Orchidaceae</taxon>
        <taxon>Vanilloideae</taxon>
        <taxon>Vanilleae</taxon>
        <taxon>Vanilla</taxon>
    </lineage>
</organism>
<dbReference type="GO" id="GO:0051301">
    <property type="term" value="P:cell division"/>
    <property type="evidence" value="ECO:0007669"/>
    <property type="project" value="InterPro"/>
</dbReference>
<evidence type="ECO:0008006" key="6">
    <source>
        <dbReference type="Google" id="ProtNLM"/>
    </source>
</evidence>
<protein>
    <recommendedName>
        <fullName evidence="6">Plastid division regulator MinE</fullName>
    </recommendedName>
</protein>
<sequence>MATTGDLRVLGAFNALPSSTSRLFFLPSSVSSSTSPSKLLTSSFSLMSSNTFEKKLNPHNRPHKQHHCVGVSSNLPSITMNQDEDGFLHNAFKMNFLERLNLAWKILFPSTTAKKNSNARIAKQRLKMILFADRCAVSEEAKQKIVSSIIKALSDFVEIEPQDKVQLSVSTDIDLGTVYSVTIPVRRVKPGYQQSDEEYSGITGIEYKDTGEASGCIDVKFDFYVPNKD</sequence>
<dbReference type="Proteomes" id="UP000639772">
    <property type="component" value="Unassembled WGS sequence"/>
</dbReference>
<dbReference type="OrthoDB" id="1606438at2759"/>
<comment type="caution">
    <text evidence="3">The sequence shown here is derived from an EMBL/GenBank/DDBJ whole genome shotgun (WGS) entry which is preliminary data.</text>
</comment>
<dbReference type="Gene3D" id="3.30.1070.10">
    <property type="entry name" value="Cell division topological specificity factor MinE"/>
    <property type="match status" value="1"/>
</dbReference>
<keyword evidence="4" id="KW-1185">Reference proteome</keyword>
<proteinExistence type="inferred from homology"/>
<gene>
    <name evidence="3" type="ORF">HPP92_018458</name>
    <name evidence="2" type="ORF">HPP92_026007</name>
</gene>
<dbReference type="Pfam" id="PF03776">
    <property type="entry name" value="MinE"/>
    <property type="match status" value="1"/>
</dbReference>
<evidence type="ECO:0000256" key="1">
    <source>
        <dbReference type="ARBA" id="ARBA00008168"/>
    </source>
</evidence>
<evidence type="ECO:0000313" key="5">
    <source>
        <dbReference type="Proteomes" id="UP000639772"/>
    </source>
</evidence>
<comment type="similarity">
    <text evidence="1">Belongs to the MinE family.</text>
</comment>
<dbReference type="AlphaFoldDB" id="A0A835QDK7"/>
<evidence type="ECO:0000313" key="3">
    <source>
        <dbReference type="EMBL" id="KAG0466878.1"/>
    </source>
</evidence>
<accession>A0A835QDK7</accession>
<dbReference type="PANTHER" id="PTHR33404:SF2">
    <property type="entry name" value="CELL DIVISION TOPOLOGICAL SPECIFICITY FACTOR HOMOLOG, CHLOROPLASTIC"/>
    <property type="match status" value="1"/>
</dbReference>
<name>A0A835QDK7_VANPL</name>
<dbReference type="PANTHER" id="PTHR33404">
    <property type="entry name" value="CELL DIVISION TOPOLOGICAL SPECIFICITY FACTOR HOMOLOG, CHLOROPLASTIC"/>
    <property type="match status" value="1"/>
</dbReference>
<dbReference type="EMBL" id="JADCNL010000009">
    <property type="protein sequence ID" value="KAG0466878.1"/>
    <property type="molecule type" value="Genomic_DNA"/>
</dbReference>
<dbReference type="GO" id="GO:0010020">
    <property type="term" value="P:chloroplast fission"/>
    <property type="evidence" value="ECO:0007669"/>
    <property type="project" value="TreeGrafter"/>
</dbReference>
<evidence type="ECO:0000313" key="2">
    <source>
        <dbReference type="EMBL" id="KAG0451832.1"/>
    </source>
</evidence>
<dbReference type="EMBL" id="JADCNM010000047">
    <property type="protein sequence ID" value="KAG0451832.1"/>
    <property type="molecule type" value="Genomic_DNA"/>
</dbReference>